<dbReference type="InterPro" id="IPR013324">
    <property type="entry name" value="RNA_pol_sigma_r3/r4-like"/>
</dbReference>
<dbReference type="NCBIfam" id="TIGR02937">
    <property type="entry name" value="sigma70-ECF"/>
    <property type="match status" value="1"/>
</dbReference>
<dbReference type="InterPro" id="IPR036388">
    <property type="entry name" value="WH-like_DNA-bd_sf"/>
</dbReference>
<dbReference type="InterPro" id="IPR013249">
    <property type="entry name" value="RNA_pol_sigma70_r4_t2"/>
</dbReference>
<organism evidence="7 8">
    <name type="scientific">Luedemannella flava</name>
    <dbReference type="NCBI Taxonomy" id="349316"/>
    <lineage>
        <taxon>Bacteria</taxon>
        <taxon>Bacillati</taxon>
        <taxon>Actinomycetota</taxon>
        <taxon>Actinomycetes</taxon>
        <taxon>Micromonosporales</taxon>
        <taxon>Micromonosporaceae</taxon>
        <taxon>Luedemannella</taxon>
    </lineage>
</organism>
<dbReference type="PANTHER" id="PTHR43133">
    <property type="entry name" value="RNA POLYMERASE ECF-TYPE SIGMA FACTO"/>
    <property type="match status" value="1"/>
</dbReference>
<dbReference type="CDD" id="cd06171">
    <property type="entry name" value="Sigma70_r4"/>
    <property type="match status" value="1"/>
</dbReference>
<dbReference type="InterPro" id="IPR014284">
    <property type="entry name" value="RNA_pol_sigma-70_dom"/>
</dbReference>
<keyword evidence="8" id="KW-1185">Reference proteome</keyword>
<dbReference type="PANTHER" id="PTHR43133:SF66">
    <property type="entry name" value="ECF RNA POLYMERASE SIGMA FACTOR SIGK"/>
    <property type="match status" value="1"/>
</dbReference>
<dbReference type="NCBIfam" id="NF007228">
    <property type="entry name" value="PRK09646.1"/>
    <property type="match status" value="1"/>
</dbReference>
<dbReference type="Pfam" id="PF04542">
    <property type="entry name" value="Sigma70_r2"/>
    <property type="match status" value="1"/>
</dbReference>
<proteinExistence type="inferred from homology"/>
<dbReference type="Gene3D" id="1.10.10.10">
    <property type="entry name" value="Winged helix-like DNA-binding domain superfamily/Winged helix DNA-binding domain"/>
    <property type="match status" value="1"/>
</dbReference>
<dbReference type="InterPro" id="IPR039425">
    <property type="entry name" value="RNA_pol_sigma-70-like"/>
</dbReference>
<comment type="similarity">
    <text evidence="1">Belongs to the sigma-70 factor family. ECF subfamily.</text>
</comment>
<sequence length="182" mass="20247">MESTADELLALVGAGDRDAFARLYPLIASQVLGMAVRVVRDRAQAEEVAQEVLVEVWRTASRFEPGRGSALTWVLTIAHRRAVDRVRAEQAATARERRVGQASTQREYDEVAELVAEGVDRSQVRACLAALTSVQRDAVRLAYWGGHTYREVAEMLGVAVPTIKTRMRDALIRLRDCLVVSW</sequence>
<accession>A0ABP4Z579</accession>
<evidence type="ECO:0000256" key="3">
    <source>
        <dbReference type="ARBA" id="ARBA00023082"/>
    </source>
</evidence>
<dbReference type="Gene3D" id="1.10.1740.10">
    <property type="match status" value="1"/>
</dbReference>
<keyword evidence="4" id="KW-0804">Transcription</keyword>
<dbReference type="InterPro" id="IPR007627">
    <property type="entry name" value="RNA_pol_sigma70_r2"/>
</dbReference>
<evidence type="ECO:0000256" key="2">
    <source>
        <dbReference type="ARBA" id="ARBA00023015"/>
    </source>
</evidence>
<evidence type="ECO:0000256" key="4">
    <source>
        <dbReference type="ARBA" id="ARBA00023163"/>
    </source>
</evidence>
<keyword evidence="2" id="KW-0805">Transcription regulation</keyword>
<gene>
    <name evidence="7" type="primary">sigK_1</name>
    <name evidence="7" type="ORF">GCM10009682_62890</name>
</gene>
<dbReference type="Proteomes" id="UP001500218">
    <property type="component" value="Unassembled WGS sequence"/>
</dbReference>
<feature type="domain" description="RNA polymerase sigma-70 region 2" evidence="5">
    <location>
        <begin position="29"/>
        <end position="90"/>
    </location>
</feature>
<dbReference type="Pfam" id="PF08281">
    <property type="entry name" value="Sigma70_r4_2"/>
    <property type="match status" value="1"/>
</dbReference>
<name>A0ABP4Z579_9ACTN</name>
<evidence type="ECO:0000313" key="7">
    <source>
        <dbReference type="EMBL" id="GAA1836244.1"/>
    </source>
</evidence>
<protein>
    <submittedName>
        <fullName evidence="7">ECF RNA polymerase sigma factor SigK</fullName>
    </submittedName>
</protein>
<dbReference type="EMBL" id="BAAALT010000296">
    <property type="protein sequence ID" value="GAA1836244.1"/>
    <property type="molecule type" value="Genomic_DNA"/>
</dbReference>
<feature type="domain" description="RNA polymerase sigma factor 70 region 4 type 2" evidence="6">
    <location>
        <begin position="123"/>
        <end position="174"/>
    </location>
</feature>
<evidence type="ECO:0000313" key="8">
    <source>
        <dbReference type="Proteomes" id="UP001500218"/>
    </source>
</evidence>
<dbReference type="SUPFAM" id="SSF88659">
    <property type="entry name" value="Sigma3 and sigma4 domains of RNA polymerase sigma factors"/>
    <property type="match status" value="1"/>
</dbReference>
<comment type="caution">
    <text evidence="7">The sequence shown here is derived from an EMBL/GenBank/DDBJ whole genome shotgun (WGS) entry which is preliminary data.</text>
</comment>
<dbReference type="InterPro" id="IPR013325">
    <property type="entry name" value="RNA_pol_sigma_r2"/>
</dbReference>
<keyword evidence="3" id="KW-0731">Sigma factor</keyword>
<evidence type="ECO:0000259" key="5">
    <source>
        <dbReference type="Pfam" id="PF04542"/>
    </source>
</evidence>
<evidence type="ECO:0000256" key="1">
    <source>
        <dbReference type="ARBA" id="ARBA00010641"/>
    </source>
</evidence>
<dbReference type="SUPFAM" id="SSF88946">
    <property type="entry name" value="Sigma2 domain of RNA polymerase sigma factors"/>
    <property type="match status" value="1"/>
</dbReference>
<reference evidence="8" key="1">
    <citation type="journal article" date="2019" name="Int. J. Syst. Evol. Microbiol.">
        <title>The Global Catalogue of Microorganisms (GCM) 10K type strain sequencing project: providing services to taxonomists for standard genome sequencing and annotation.</title>
        <authorList>
            <consortium name="The Broad Institute Genomics Platform"/>
            <consortium name="The Broad Institute Genome Sequencing Center for Infectious Disease"/>
            <person name="Wu L."/>
            <person name="Ma J."/>
        </authorList>
    </citation>
    <scope>NUCLEOTIDE SEQUENCE [LARGE SCALE GENOMIC DNA]</scope>
    <source>
        <strain evidence="8">JCM 13250</strain>
    </source>
</reference>
<dbReference type="RefSeq" id="WP_344140372.1">
    <property type="nucleotide sequence ID" value="NZ_BAAALT010000296.1"/>
</dbReference>
<evidence type="ECO:0000259" key="6">
    <source>
        <dbReference type="Pfam" id="PF08281"/>
    </source>
</evidence>